<proteinExistence type="predicted"/>
<dbReference type="EMBL" id="VUJU01000855">
    <property type="protein sequence ID" value="KAF0767998.1"/>
    <property type="molecule type" value="Genomic_DNA"/>
</dbReference>
<evidence type="ECO:0000313" key="1">
    <source>
        <dbReference type="EMBL" id="KAF0767998.1"/>
    </source>
</evidence>
<dbReference type="OrthoDB" id="6602578at2759"/>
<sequence length="69" mass="7896">MTCITHETKSRNPIWTVKNSTITEGDLWNLHWKHGVTPNNHLISDPTQLVPGFEFPRATWTAINRVKTG</sequence>
<dbReference type="AlphaFoldDB" id="A0A6G0ZBI5"/>
<gene>
    <name evidence="1" type="ORF">FWK35_00006089</name>
</gene>
<evidence type="ECO:0000313" key="2">
    <source>
        <dbReference type="Proteomes" id="UP000478052"/>
    </source>
</evidence>
<protein>
    <submittedName>
        <fullName evidence="1">Uncharacterized protein</fullName>
    </submittedName>
</protein>
<keyword evidence="2" id="KW-1185">Reference proteome</keyword>
<reference evidence="1 2" key="1">
    <citation type="submission" date="2019-08" db="EMBL/GenBank/DDBJ databases">
        <title>Whole genome of Aphis craccivora.</title>
        <authorList>
            <person name="Voronova N.V."/>
            <person name="Shulinski R.S."/>
            <person name="Bandarenka Y.V."/>
            <person name="Zhorov D.G."/>
            <person name="Warner D."/>
        </authorList>
    </citation>
    <scope>NUCLEOTIDE SEQUENCE [LARGE SCALE GENOMIC DNA]</scope>
    <source>
        <strain evidence="1">180601</strain>
        <tissue evidence="1">Whole Body</tissue>
    </source>
</reference>
<accession>A0A6G0ZBI5</accession>
<dbReference type="Proteomes" id="UP000478052">
    <property type="component" value="Unassembled WGS sequence"/>
</dbReference>
<name>A0A6G0ZBI5_APHCR</name>
<organism evidence="1 2">
    <name type="scientific">Aphis craccivora</name>
    <name type="common">Cowpea aphid</name>
    <dbReference type="NCBI Taxonomy" id="307492"/>
    <lineage>
        <taxon>Eukaryota</taxon>
        <taxon>Metazoa</taxon>
        <taxon>Ecdysozoa</taxon>
        <taxon>Arthropoda</taxon>
        <taxon>Hexapoda</taxon>
        <taxon>Insecta</taxon>
        <taxon>Pterygota</taxon>
        <taxon>Neoptera</taxon>
        <taxon>Paraneoptera</taxon>
        <taxon>Hemiptera</taxon>
        <taxon>Sternorrhyncha</taxon>
        <taxon>Aphidomorpha</taxon>
        <taxon>Aphidoidea</taxon>
        <taxon>Aphididae</taxon>
        <taxon>Aphidini</taxon>
        <taxon>Aphis</taxon>
        <taxon>Aphis</taxon>
    </lineage>
</organism>
<comment type="caution">
    <text evidence="1">The sequence shown here is derived from an EMBL/GenBank/DDBJ whole genome shotgun (WGS) entry which is preliminary data.</text>
</comment>